<organism evidence="2 3">
    <name type="scientific">Candidatus Sungiibacteriota bacterium</name>
    <dbReference type="NCBI Taxonomy" id="2750080"/>
    <lineage>
        <taxon>Bacteria</taxon>
        <taxon>Candidatus Sungiibacteriota</taxon>
    </lineage>
</organism>
<dbReference type="SUPFAM" id="SSF53448">
    <property type="entry name" value="Nucleotide-diphospho-sugar transferases"/>
    <property type="match status" value="1"/>
</dbReference>
<proteinExistence type="predicted"/>
<gene>
    <name evidence="2" type="ORF">HYW89_00640</name>
</gene>
<accession>A0A7T5RJQ7</accession>
<dbReference type="InterPro" id="IPR029044">
    <property type="entry name" value="Nucleotide-diphossugar_trans"/>
</dbReference>
<feature type="domain" description="Nucleotidyl transferase" evidence="1">
    <location>
        <begin position="11"/>
        <end position="276"/>
    </location>
</feature>
<dbReference type="GO" id="GO:0016740">
    <property type="term" value="F:transferase activity"/>
    <property type="evidence" value="ECO:0007669"/>
    <property type="project" value="UniProtKB-KW"/>
</dbReference>
<evidence type="ECO:0000313" key="3">
    <source>
        <dbReference type="Proteomes" id="UP000595618"/>
    </source>
</evidence>
<dbReference type="EMBL" id="CP066690">
    <property type="protein sequence ID" value="QQG45431.1"/>
    <property type="molecule type" value="Genomic_DNA"/>
</dbReference>
<name>A0A7T5RJQ7_9BACT</name>
<dbReference type="Proteomes" id="UP000595618">
    <property type="component" value="Chromosome"/>
</dbReference>
<protein>
    <submittedName>
        <fullName evidence="2">NTP transferase domain-containing protein</fullName>
    </submittedName>
</protein>
<keyword evidence="2" id="KW-0808">Transferase</keyword>
<dbReference type="PANTHER" id="PTHR22572">
    <property type="entry name" value="SUGAR-1-PHOSPHATE GUANYL TRANSFERASE"/>
    <property type="match status" value="1"/>
</dbReference>
<dbReference type="Gene3D" id="3.90.550.10">
    <property type="entry name" value="Spore Coat Polysaccharide Biosynthesis Protein SpsA, Chain A"/>
    <property type="match status" value="1"/>
</dbReference>
<dbReference type="InterPro" id="IPR050486">
    <property type="entry name" value="Mannose-1P_guanyltransferase"/>
</dbReference>
<dbReference type="Pfam" id="PF00483">
    <property type="entry name" value="NTP_transferase"/>
    <property type="match status" value="1"/>
</dbReference>
<evidence type="ECO:0000259" key="1">
    <source>
        <dbReference type="Pfam" id="PF00483"/>
    </source>
</evidence>
<sequence length="284" mass="31038">MYVPLSKTDVVILCGGLGVRLQTVVKDRPKVLAPIGELAFIDLLLGDLSRVGFRRFILCIGHLGEQVKEHVKKKYGKDPDVKILFSEEKTPLGTGGALKKALPLISSDPFFVMNGDSFCPVNFSGLLRTHKKLAPVASFALAVRAKTDGGTVICNDDLLITAFHEKDLNTLARFVPPPSQNSRSLGSQTSLVAGMNGRRINPSRGVQYPAGKVGGFISAGIYLMGKEITVFFPQDKTFSLEYDVFPKLAESGKCRGFLAKGELLDIGTPERYQEACRRFDSHYV</sequence>
<dbReference type="AlphaFoldDB" id="A0A7T5RJQ7"/>
<dbReference type="InterPro" id="IPR005835">
    <property type="entry name" value="NTP_transferase_dom"/>
</dbReference>
<evidence type="ECO:0000313" key="2">
    <source>
        <dbReference type="EMBL" id="QQG45431.1"/>
    </source>
</evidence>
<reference evidence="2 3" key="1">
    <citation type="submission" date="2020-07" db="EMBL/GenBank/DDBJ databases">
        <title>Huge and variable diversity of episymbiotic CPR bacteria and DPANN archaea in groundwater ecosystems.</title>
        <authorList>
            <person name="He C.Y."/>
            <person name="Keren R."/>
            <person name="Whittaker M."/>
            <person name="Farag I.F."/>
            <person name="Doudna J."/>
            <person name="Cate J.H.D."/>
            <person name="Banfield J.F."/>
        </authorList>
    </citation>
    <scope>NUCLEOTIDE SEQUENCE [LARGE SCALE GENOMIC DNA]</scope>
    <source>
        <strain evidence="2">NC_groundwater_541_Ag_S-0.1um_46_50</strain>
    </source>
</reference>